<feature type="domain" description="Ion transport" evidence="9">
    <location>
        <begin position="723"/>
        <end position="979"/>
    </location>
</feature>
<dbReference type="Pfam" id="PF00520">
    <property type="entry name" value="Ion_trans"/>
    <property type="match status" value="1"/>
</dbReference>
<evidence type="ECO:0000256" key="6">
    <source>
        <dbReference type="ARBA" id="ARBA00023136"/>
    </source>
</evidence>
<evidence type="ECO:0000259" key="9">
    <source>
        <dbReference type="Pfam" id="PF00520"/>
    </source>
</evidence>
<keyword evidence="7" id="KW-0407">Ion channel</keyword>
<keyword evidence="4 8" id="KW-1133">Transmembrane helix</keyword>
<dbReference type="GO" id="GO:0005261">
    <property type="term" value="F:monoatomic cation channel activity"/>
    <property type="evidence" value="ECO:0007669"/>
    <property type="project" value="TreeGrafter"/>
</dbReference>
<evidence type="ECO:0000256" key="4">
    <source>
        <dbReference type="ARBA" id="ARBA00022989"/>
    </source>
</evidence>
<evidence type="ECO:0000256" key="8">
    <source>
        <dbReference type="SAM" id="Phobius"/>
    </source>
</evidence>
<dbReference type="InterPro" id="IPR005821">
    <property type="entry name" value="Ion_trans_dom"/>
</dbReference>
<keyword evidence="3 8" id="KW-0812">Transmembrane</keyword>
<feature type="transmembrane region" description="Helical" evidence="8">
    <location>
        <begin position="788"/>
        <end position="809"/>
    </location>
</feature>
<feature type="domain" description="TRPM SLOG" evidence="10">
    <location>
        <begin position="223"/>
        <end position="277"/>
    </location>
</feature>
<feature type="transmembrane region" description="Helical" evidence="8">
    <location>
        <begin position="943"/>
        <end position="968"/>
    </location>
</feature>
<dbReference type="Pfam" id="PF25508">
    <property type="entry name" value="TRPM2"/>
    <property type="match status" value="1"/>
</dbReference>
<name>A0A8S3QN47_MYTED</name>
<evidence type="ECO:0000256" key="1">
    <source>
        <dbReference type="ARBA" id="ARBA00004141"/>
    </source>
</evidence>
<feature type="transmembrane region" description="Helical" evidence="8">
    <location>
        <begin position="853"/>
        <end position="873"/>
    </location>
</feature>
<feature type="transmembrane region" description="Helical" evidence="8">
    <location>
        <begin position="829"/>
        <end position="846"/>
    </location>
</feature>
<dbReference type="GO" id="GO:0030001">
    <property type="term" value="P:metal ion transport"/>
    <property type="evidence" value="ECO:0007669"/>
    <property type="project" value="TreeGrafter"/>
</dbReference>
<dbReference type="GO" id="GO:0005886">
    <property type="term" value="C:plasma membrane"/>
    <property type="evidence" value="ECO:0007669"/>
    <property type="project" value="TreeGrafter"/>
</dbReference>
<dbReference type="EMBL" id="CAJPWZ010000595">
    <property type="protein sequence ID" value="CAG2196958.1"/>
    <property type="molecule type" value="Genomic_DNA"/>
</dbReference>
<keyword evidence="13" id="KW-1185">Reference proteome</keyword>
<evidence type="ECO:0000256" key="2">
    <source>
        <dbReference type="ARBA" id="ARBA00022448"/>
    </source>
</evidence>
<dbReference type="InterPro" id="IPR057366">
    <property type="entry name" value="TRPM-like"/>
</dbReference>
<dbReference type="OrthoDB" id="6077058at2759"/>
<protein>
    <submittedName>
        <fullName evidence="12">Uncharacterized protein</fullName>
    </submittedName>
</protein>
<dbReference type="InterPro" id="IPR050927">
    <property type="entry name" value="TRPM"/>
</dbReference>
<evidence type="ECO:0000259" key="10">
    <source>
        <dbReference type="Pfam" id="PF18139"/>
    </source>
</evidence>
<dbReference type="Pfam" id="PF18139">
    <property type="entry name" value="LSDAT_euk"/>
    <property type="match status" value="1"/>
</dbReference>
<dbReference type="AlphaFoldDB" id="A0A8S3QN47"/>
<accession>A0A8S3QN47</accession>
<evidence type="ECO:0000256" key="5">
    <source>
        <dbReference type="ARBA" id="ARBA00023065"/>
    </source>
</evidence>
<dbReference type="PANTHER" id="PTHR13800:SF1">
    <property type="entry name" value="TRANSIENT RECEPTOR POTENTIAL CATION CHANNEL TRPM"/>
    <property type="match status" value="1"/>
</dbReference>
<comment type="subcellular location">
    <subcellularLocation>
        <location evidence="1">Membrane</location>
        <topology evidence="1">Multi-pass membrane protein</topology>
    </subcellularLocation>
</comment>
<dbReference type="PANTHER" id="PTHR13800">
    <property type="entry name" value="TRANSIENT RECEPTOR POTENTIAL CATION CHANNEL, SUBFAMILY M, MEMBER 6"/>
    <property type="match status" value="1"/>
</dbReference>
<evidence type="ECO:0000313" key="13">
    <source>
        <dbReference type="Proteomes" id="UP000683360"/>
    </source>
</evidence>
<feature type="domain" description="TRPM-like" evidence="11">
    <location>
        <begin position="537"/>
        <end position="667"/>
    </location>
</feature>
<keyword evidence="6 8" id="KW-0472">Membrane</keyword>
<comment type="caution">
    <text evidence="12">The sequence shown here is derived from an EMBL/GenBank/DDBJ whole genome shotgun (WGS) entry which is preliminary data.</text>
</comment>
<organism evidence="12 13">
    <name type="scientific">Mytilus edulis</name>
    <name type="common">Blue mussel</name>
    <dbReference type="NCBI Taxonomy" id="6550"/>
    <lineage>
        <taxon>Eukaryota</taxon>
        <taxon>Metazoa</taxon>
        <taxon>Spiralia</taxon>
        <taxon>Lophotrochozoa</taxon>
        <taxon>Mollusca</taxon>
        <taxon>Bivalvia</taxon>
        <taxon>Autobranchia</taxon>
        <taxon>Pteriomorphia</taxon>
        <taxon>Mytilida</taxon>
        <taxon>Mytiloidea</taxon>
        <taxon>Mytilidae</taxon>
        <taxon>Mytilinae</taxon>
        <taxon>Mytilus</taxon>
    </lineage>
</organism>
<reference evidence="12" key="1">
    <citation type="submission" date="2021-03" db="EMBL/GenBank/DDBJ databases">
        <authorList>
            <person name="Bekaert M."/>
        </authorList>
    </citation>
    <scope>NUCLEOTIDE SEQUENCE</scope>
</reference>
<dbReference type="InterPro" id="IPR041491">
    <property type="entry name" value="TRPM_SLOG"/>
</dbReference>
<proteinExistence type="predicted"/>
<gene>
    <name evidence="12" type="ORF">MEDL_11794</name>
</gene>
<keyword evidence="5" id="KW-0406">Ion transport</keyword>
<feature type="transmembrane region" description="Helical" evidence="8">
    <location>
        <begin position="716"/>
        <end position="735"/>
    </location>
</feature>
<evidence type="ECO:0000256" key="7">
    <source>
        <dbReference type="ARBA" id="ARBA00023303"/>
    </source>
</evidence>
<evidence type="ECO:0000256" key="3">
    <source>
        <dbReference type="ARBA" id="ARBA00022692"/>
    </source>
</evidence>
<dbReference type="Proteomes" id="UP000683360">
    <property type="component" value="Unassembled WGS sequence"/>
</dbReference>
<evidence type="ECO:0000313" key="12">
    <source>
        <dbReference type="EMBL" id="CAG2196958.1"/>
    </source>
</evidence>
<keyword evidence="2" id="KW-0813">Transport</keyword>
<sequence>MYKATQNLSDYKPSSTLRIREIDDGTMTKFTFNDRDEKYISNRLQNYGDIITRMESSRSSNEYIESVVIRYKRKFKISSLVYHKHHEFPIIRVQHNSEDCSEDGKTKPWFVISVIGDTTSIVPSTWEKSGFQSSLIDTAKGAKECWIFHKGGKGKLSETVRKAVKNYRVMTGQRIPDDRSNRIKHYDIWKNVNRANIKLIAIQSTENDNVHTNLLKKIGHERVKIMKLQKDLTIRIPVIVIVAEGDIKTIRHVDQILQQGIPVVIIKGSGKAADVISEYLIYGEDVLKSTAPLLLGTYTHQDDLMNIELLMKSIQRQGHMISIFDIKDPTQRSLSDTTTDAILRAWSIGTTNNSLPNTPNFEEIEPDSSTEKLKRKSNFLAPMTNNRDTQAPVPLAEELATPAFSRSKTLNPIGVKTWLNPSSFPLYFFIAYQLIQLKFKEDEKLCRENLTYLLEKAIEADKLDYVTVLLQEHDVQFDTRCFPHLYAETVKCKLCEHDCQHLYSVIKMKSGSRILFDEDDDDNGHLCIDSARSICATFLHYPRVHGEYKEAIFHDLLIWSLFAHRPKLATMFWKACDDQLLTSLLATGILKKMASSAKENADQSVFEDLMEHARVFERRSLEMQSTLYKDHPKEAMELMTTEVSVWDIHISPLQCAYDNDLYDFIAQPCAQRCLNTIWYNKLGTNFWASAKKGFRFRKIGGKLAICRFLAAPFTKFVINYMIFLAALVIYSAFLLTSVKSYEEMTWYEGFVYVWMFADIIEEYVVPKVMGRDANTDNWYRFRRYIGDFWNVLDTISYITTFIAIGLRFIDLKWARRIYSFSLFMVYMRFLHFVLIYRKVGVYVILIKEMMRDLARYFVILIVFMVAVGVMYHANRYPNHNDMWSSHGVEYWRIWRILNLPYWQLYGEILLDEVRGENETALCSKDLSDYKDHAGIEECVESDWIILVIAAFYMLLSNLLLVNLVIALFSARFEKVKSNSEKIWRYIRYSYIMDYKIRLPAGLSLVLRPIMAFLWICGKCRNNKVDNESLKYRQEVKRASLEHIRTLQSMCVERCI</sequence>
<evidence type="ECO:0000259" key="11">
    <source>
        <dbReference type="Pfam" id="PF25508"/>
    </source>
</evidence>